<evidence type="ECO:0000313" key="8">
    <source>
        <dbReference type="Proteomes" id="UP000198599"/>
    </source>
</evidence>
<evidence type="ECO:0000259" key="6">
    <source>
        <dbReference type="Pfam" id="PF13193"/>
    </source>
</evidence>
<dbReference type="InterPro" id="IPR000873">
    <property type="entry name" value="AMP-dep_synth/lig_dom"/>
</dbReference>
<dbReference type="GO" id="GO:0006637">
    <property type="term" value="P:acyl-CoA metabolic process"/>
    <property type="evidence" value="ECO:0007669"/>
    <property type="project" value="TreeGrafter"/>
</dbReference>
<dbReference type="STRING" id="1005928.SAMN04487859_13615"/>
<evidence type="ECO:0000256" key="2">
    <source>
        <dbReference type="ARBA" id="ARBA00022598"/>
    </source>
</evidence>
<sequence length="554" mass="61192">MTDTNCYFADVAKCSNLTWNTEQSRYAIDVPEKANIAADTVGRHAAGPNRDKPALIFEHDDGRLEEYTFGEINDQANRLAVSLRNMGVSEGDAVAVHVGQRPETAITHMAIYKLGAVVLTLSQMYGQDTLLHVLNHSGARVIVAENNIWQRVGLDPLNTAKLAHVITVDVPSEGMTAWADCVSSDASGFSPVETESEAPALLMYTSGSTGLPKGLLHSHRVLHAYMPTVTMFYDLELDRSDAKFWSPADWAWVGGLLDLVLPAWMAGQTIVASQHRFEADWAFDFMGRHGITHSFLTPTALKRMAEMGAQVNKDDFALRVVCTGGESLPGEIVRWLDETLGVTCNEFYGLTEFNHLIGNCRALYPVRPGSMGRAYPGRVVELIDEAGNPVPEGEVGEIAARDDDRTLFLGYWGDLGVPERLRCGQWLRTSDLARRDSDGYYWYQGRNDDLIKSSGYRIGPAEIEDTLLRHSDVVEVAVVGKPDADRGAVVVAFIKLANGTAGGPEMVKTLQDYVKQNLAFYKYPREIHFVSEFPLTSSSKIRRGELRRIATEMS</sequence>
<keyword evidence="8" id="KW-1185">Reference proteome</keyword>
<dbReference type="Pfam" id="PF13193">
    <property type="entry name" value="AMP-binding_C"/>
    <property type="match status" value="1"/>
</dbReference>
<protein>
    <submittedName>
        <fullName evidence="7">Acetyl-CoA synthetase</fullName>
    </submittedName>
</protein>
<dbReference type="InterPro" id="IPR020845">
    <property type="entry name" value="AMP-binding_CS"/>
</dbReference>
<evidence type="ECO:0000256" key="3">
    <source>
        <dbReference type="ARBA" id="ARBA00022741"/>
    </source>
</evidence>
<reference evidence="8" key="1">
    <citation type="submission" date="2016-10" db="EMBL/GenBank/DDBJ databases">
        <authorList>
            <person name="Varghese N."/>
            <person name="Submissions S."/>
        </authorList>
    </citation>
    <scope>NUCLEOTIDE SEQUENCE [LARGE SCALE GENOMIC DNA]</scope>
    <source>
        <strain evidence="8">DSM 28463</strain>
    </source>
</reference>
<dbReference type="RefSeq" id="WP_092842285.1">
    <property type="nucleotide sequence ID" value="NZ_FOVP01000036.1"/>
</dbReference>
<dbReference type="PANTHER" id="PTHR43605:SF10">
    <property type="entry name" value="ACYL-COA SYNTHETASE MEDIUM CHAIN FAMILY MEMBER 3"/>
    <property type="match status" value="1"/>
</dbReference>
<name>A0A1I5GQ57_9RHOB</name>
<evidence type="ECO:0000256" key="1">
    <source>
        <dbReference type="ARBA" id="ARBA00006432"/>
    </source>
</evidence>
<evidence type="ECO:0000259" key="5">
    <source>
        <dbReference type="Pfam" id="PF00501"/>
    </source>
</evidence>
<keyword evidence="3" id="KW-0547">Nucleotide-binding</keyword>
<keyword evidence="2" id="KW-0436">Ligase</keyword>
<dbReference type="Proteomes" id="UP000198599">
    <property type="component" value="Unassembled WGS sequence"/>
</dbReference>
<dbReference type="InterPro" id="IPR025110">
    <property type="entry name" value="AMP-bd_C"/>
</dbReference>
<evidence type="ECO:0000256" key="4">
    <source>
        <dbReference type="ARBA" id="ARBA00022840"/>
    </source>
</evidence>
<proteinExistence type="inferred from homology"/>
<dbReference type="GO" id="GO:0004321">
    <property type="term" value="F:fatty-acyl-CoA synthase activity"/>
    <property type="evidence" value="ECO:0007669"/>
    <property type="project" value="TreeGrafter"/>
</dbReference>
<dbReference type="EMBL" id="FOVP01000036">
    <property type="protein sequence ID" value="SFO38135.1"/>
    <property type="molecule type" value="Genomic_DNA"/>
</dbReference>
<organism evidence="7 8">
    <name type="scientific">Roseovarius lutimaris</name>
    <dbReference type="NCBI Taxonomy" id="1005928"/>
    <lineage>
        <taxon>Bacteria</taxon>
        <taxon>Pseudomonadati</taxon>
        <taxon>Pseudomonadota</taxon>
        <taxon>Alphaproteobacteria</taxon>
        <taxon>Rhodobacterales</taxon>
        <taxon>Roseobacteraceae</taxon>
        <taxon>Roseovarius</taxon>
    </lineage>
</organism>
<dbReference type="Gene3D" id="3.30.300.30">
    <property type="match status" value="1"/>
</dbReference>
<keyword evidence="4" id="KW-0067">ATP-binding</keyword>
<feature type="domain" description="AMP-binding enzyme C-terminal" evidence="6">
    <location>
        <begin position="462"/>
        <end position="540"/>
    </location>
</feature>
<dbReference type="PANTHER" id="PTHR43605">
    <property type="entry name" value="ACYL-COENZYME A SYNTHETASE"/>
    <property type="match status" value="1"/>
</dbReference>
<evidence type="ECO:0000313" key="7">
    <source>
        <dbReference type="EMBL" id="SFO38135.1"/>
    </source>
</evidence>
<dbReference type="Pfam" id="PF00501">
    <property type="entry name" value="AMP-binding"/>
    <property type="match status" value="1"/>
</dbReference>
<accession>A0A1I5GQ57</accession>
<dbReference type="InterPro" id="IPR051087">
    <property type="entry name" value="Mitochondrial_ACSM"/>
</dbReference>
<dbReference type="OrthoDB" id="9803968at2"/>
<feature type="domain" description="AMP-dependent synthetase/ligase" evidence="5">
    <location>
        <begin position="44"/>
        <end position="412"/>
    </location>
</feature>
<dbReference type="InterPro" id="IPR042099">
    <property type="entry name" value="ANL_N_sf"/>
</dbReference>
<dbReference type="GO" id="GO:0016405">
    <property type="term" value="F:CoA-ligase activity"/>
    <property type="evidence" value="ECO:0007669"/>
    <property type="project" value="UniProtKB-ARBA"/>
</dbReference>
<dbReference type="GO" id="GO:0015645">
    <property type="term" value="F:fatty acid ligase activity"/>
    <property type="evidence" value="ECO:0007669"/>
    <property type="project" value="TreeGrafter"/>
</dbReference>
<dbReference type="GO" id="GO:0005524">
    <property type="term" value="F:ATP binding"/>
    <property type="evidence" value="ECO:0007669"/>
    <property type="project" value="UniProtKB-KW"/>
</dbReference>
<dbReference type="AlphaFoldDB" id="A0A1I5GQ57"/>
<dbReference type="Gene3D" id="3.40.50.12780">
    <property type="entry name" value="N-terminal domain of ligase-like"/>
    <property type="match status" value="1"/>
</dbReference>
<dbReference type="SUPFAM" id="SSF56801">
    <property type="entry name" value="Acetyl-CoA synthetase-like"/>
    <property type="match status" value="1"/>
</dbReference>
<dbReference type="InterPro" id="IPR045851">
    <property type="entry name" value="AMP-bd_C_sf"/>
</dbReference>
<gene>
    <name evidence="7" type="ORF">SAMN04487859_13615</name>
</gene>
<dbReference type="PROSITE" id="PS00455">
    <property type="entry name" value="AMP_BINDING"/>
    <property type="match status" value="1"/>
</dbReference>
<comment type="similarity">
    <text evidence="1">Belongs to the ATP-dependent AMP-binding enzyme family.</text>
</comment>
<dbReference type="GO" id="GO:0006633">
    <property type="term" value="P:fatty acid biosynthetic process"/>
    <property type="evidence" value="ECO:0007669"/>
    <property type="project" value="TreeGrafter"/>
</dbReference>